<dbReference type="InterPro" id="IPR003675">
    <property type="entry name" value="Rce1/LyrA-like_dom"/>
</dbReference>
<dbReference type="PANTHER" id="PTHR43592">
    <property type="entry name" value="CAAX AMINO TERMINAL PROTEASE"/>
    <property type="match status" value="1"/>
</dbReference>
<evidence type="ECO:0000259" key="2">
    <source>
        <dbReference type="Pfam" id="PF02517"/>
    </source>
</evidence>
<name>A0AA86YZ78_PROST</name>
<dbReference type="GeneID" id="93520861"/>
<reference evidence="4" key="2">
    <citation type="submission" date="2008-04" db="EMBL/GenBank/DDBJ databases">
        <title>Draft genome sequence of Providencia stuartii(ATCC 25827).</title>
        <authorList>
            <person name="Sudarsanam P."/>
            <person name="Ley R."/>
            <person name="Guruge J."/>
            <person name="Turnbaugh P.J."/>
            <person name="Mahowald M."/>
            <person name="Liep D."/>
            <person name="Gordon J."/>
        </authorList>
    </citation>
    <scope>NUCLEOTIDE SEQUENCE [LARGE SCALE GENOMIC DNA]</scope>
    <source>
        <strain evidence="4">ATCC 25827</strain>
    </source>
</reference>
<feature type="transmembrane region" description="Helical" evidence="1">
    <location>
        <begin position="42"/>
        <end position="62"/>
    </location>
</feature>
<organism evidence="3 4">
    <name type="scientific">Providencia stuartii ATCC 25827</name>
    <dbReference type="NCBI Taxonomy" id="471874"/>
    <lineage>
        <taxon>Bacteria</taxon>
        <taxon>Pseudomonadati</taxon>
        <taxon>Pseudomonadota</taxon>
        <taxon>Gammaproteobacteria</taxon>
        <taxon>Enterobacterales</taxon>
        <taxon>Morganellaceae</taxon>
        <taxon>Providencia</taxon>
    </lineage>
</organism>
<feature type="transmembrane region" description="Helical" evidence="1">
    <location>
        <begin position="168"/>
        <end position="187"/>
    </location>
</feature>
<sequence length="217" mass="24312">MNPPKSRLTHLLICIGAFVAWFFSSFIILLMPNALLLLQSQYAIPAISLLLLLPCALVCWFFYQNSFKLMPIGKTNLNELKLPILAIFGLIFLNMLLGAQEEWLESISHMTGFAFFLYVITIIIAAPISEEIIFRGFLLNAGMWYGTAGKWIAIIASSFLFASIHSQYQSVNTLITIFIMGAILCHVRISTRSLIAPILLHALNNTIATIFIFAMSF</sequence>
<protein>
    <submittedName>
        <fullName evidence="3">CAAX amino terminal protease family protein</fullName>
    </submittedName>
</protein>
<evidence type="ECO:0000256" key="1">
    <source>
        <dbReference type="SAM" id="Phobius"/>
    </source>
</evidence>
<accession>A0AA86YZ78</accession>
<dbReference type="Proteomes" id="UP000004506">
    <property type="component" value="Unassembled WGS sequence"/>
</dbReference>
<reference evidence="4" key="1">
    <citation type="submission" date="2008-04" db="EMBL/GenBank/DDBJ databases">
        <title>Draft genome sequence of Providencia stuartii (ATCC 25827).</title>
        <authorList>
            <person name="Sudarsanam P."/>
            <person name="Ley R."/>
            <person name="Guruge J."/>
            <person name="Turnbaugh P.J."/>
            <person name="Mahowald M."/>
            <person name="Liep D."/>
            <person name="Gordon J."/>
        </authorList>
    </citation>
    <scope>NUCLEOTIDE SEQUENCE [LARGE SCALE GENOMIC DNA]</scope>
    <source>
        <strain evidence="4">ATCC 25827</strain>
    </source>
</reference>
<dbReference type="GO" id="GO:0004175">
    <property type="term" value="F:endopeptidase activity"/>
    <property type="evidence" value="ECO:0007669"/>
    <property type="project" value="UniProtKB-ARBA"/>
</dbReference>
<keyword evidence="3" id="KW-0645">Protease</keyword>
<keyword evidence="1" id="KW-1133">Transmembrane helix</keyword>
<evidence type="ECO:0000313" key="4">
    <source>
        <dbReference type="Proteomes" id="UP000004506"/>
    </source>
</evidence>
<feature type="domain" description="CAAX prenyl protease 2/Lysostaphin resistance protein A-like" evidence="2">
    <location>
        <begin position="115"/>
        <end position="207"/>
    </location>
</feature>
<dbReference type="GO" id="GO:0006508">
    <property type="term" value="P:proteolysis"/>
    <property type="evidence" value="ECO:0007669"/>
    <property type="project" value="UniProtKB-KW"/>
</dbReference>
<reference evidence="3 4" key="3">
    <citation type="submission" date="2008-05" db="EMBL/GenBank/DDBJ databases">
        <authorList>
            <person name="Fulton L."/>
            <person name="Clifton S."/>
            <person name="Fulton B."/>
            <person name="Xu J."/>
            <person name="Minx P."/>
            <person name="Pepin K.H."/>
            <person name="Johnson M."/>
            <person name="Thiruvilangam P."/>
            <person name="Bhonagiri V."/>
            <person name="Nash W.E."/>
            <person name="Mardis E.R."/>
            <person name="Wilson R.K."/>
        </authorList>
    </citation>
    <scope>NUCLEOTIDE SEQUENCE [LARGE SCALE GENOMIC DNA]</scope>
    <source>
        <strain evidence="3 4">ATCC 25827</strain>
    </source>
</reference>
<dbReference type="GO" id="GO:0080120">
    <property type="term" value="P:CAAX-box protein maturation"/>
    <property type="evidence" value="ECO:0007669"/>
    <property type="project" value="UniProtKB-ARBA"/>
</dbReference>
<keyword evidence="1" id="KW-0812">Transmembrane</keyword>
<keyword evidence="3" id="KW-0378">Hydrolase</keyword>
<feature type="transmembrane region" description="Helical" evidence="1">
    <location>
        <begin position="194"/>
        <end position="215"/>
    </location>
</feature>
<comment type="caution">
    <text evidence="3">The sequence shown here is derived from an EMBL/GenBank/DDBJ whole genome shotgun (WGS) entry which is preliminary data.</text>
</comment>
<dbReference type="AlphaFoldDB" id="A0AA86YZ78"/>
<evidence type="ECO:0000313" key="3">
    <source>
        <dbReference type="EMBL" id="EDU61013.1"/>
    </source>
</evidence>
<feature type="transmembrane region" description="Helical" evidence="1">
    <location>
        <begin position="12"/>
        <end position="36"/>
    </location>
</feature>
<feature type="transmembrane region" description="Helical" evidence="1">
    <location>
        <begin position="106"/>
        <end position="125"/>
    </location>
</feature>
<dbReference type="EMBL" id="ABJD02000085">
    <property type="protein sequence ID" value="EDU61013.1"/>
    <property type="molecule type" value="Genomic_DNA"/>
</dbReference>
<keyword evidence="1" id="KW-0472">Membrane</keyword>
<feature type="transmembrane region" description="Helical" evidence="1">
    <location>
        <begin position="137"/>
        <end position="162"/>
    </location>
</feature>
<proteinExistence type="predicted"/>
<feature type="transmembrane region" description="Helical" evidence="1">
    <location>
        <begin position="82"/>
        <end position="100"/>
    </location>
</feature>
<dbReference type="RefSeq" id="WP_004917420.1">
    <property type="nucleotide sequence ID" value="NZ_DS607662.1"/>
</dbReference>
<dbReference type="PANTHER" id="PTHR43592:SF15">
    <property type="entry name" value="CAAX AMINO TERMINAL PROTEASE FAMILY PROTEIN"/>
    <property type="match status" value="1"/>
</dbReference>
<gene>
    <name evidence="3" type="ORF">PROSTU_00994</name>
</gene>
<dbReference type="Pfam" id="PF02517">
    <property type="entry name" value="Rce1-like"/>
    <property type="match status" value="1"/>
</dbReference>